<keyword evidence="4" id="KW-1185">Reference proteome</keyword>
<dbReference type="PROSITE" id="PS50172">
    <property type="entry name" value="BRCT"/>
    <property type="match status" value="1"/>
</dbReference>
<sequence>MPKKFGKVVLASTGDLPGDKDSKVKGWVEHAGGTFVKELSRDVTHLVCSGKAWKRYYPIVREARRMHTVHIVKLDWLEDSLLSKSGKPLDPTPYKWEQRKEKERCGGGIKRKREKDDSMDGGDDEAKKPKPAKRTRTPKSPVAEGEGRSKNERVERAGKEFDEACAEFEKIMGKQGYRPFTDQSGFVYLFTLVRKDILKNRVEKHRIKVRYAPSFTSYHETFIPISHQDVDRRRKKSDESVTPSERMMYQSDACGSSTDCLLLEDPILPPCPVPLYYFPKPYPYSLYPCIASSLPRQLTSANRNLRVPIPDPWAQSLQLFVSEEPTAVPPSSNPKPLAPSAIHHRDLPELRKKSYAAYTVYTKPGSRHVQTLVPAGSTFDIAWAMFSKFFKKKVGLEWTDVQNGWKKGLKLEQILKERVGGGDGPREDEYWDVLEPALAKGQTPGADEGSTASIESGESSPTVTVVVNATSLTARDQMEARAMTPEQGW</sequence>
<feature type="compositionally biased region" description="Basic and acidic residues" evidence="1">
    <location>
        <begin position="145"/>
        <end position="157"/>
    </location>
</feature>
<dbReference type="CDD" id="cd00027">
    <property type="entry name" value="BRCT"/>
    <property type="match status" value="1"/>
</dbReference>
<accession>A0A1C1CAC5</accession>
<dbReference type="InterPro" id="IPR001357">
    <property type="entry name" value="BRCT_dom"/>
</dbReference>
<dbReference type="eggNOG" id="ENOG502QQZ5">
    <property type="taxonomic scope" value="Eukaryota"/>
</dbReference>
<feature type="region of interest" description="Disordered" evidence="1">
    <location>
        <begin position="439"/>
        <end position="462"/>
    </location>
</feature>
<dbReference type="OrthoDB" id="342264at2759"/>
<name>A0A1C1CAC5_9EURO</name>
<evidence type="ECO:0000313" key="3">
    <source>
        <dbReference type="EMBL" id="OCT45493.1"/>
    </source>
</evidence>
<dbReference type="Proteomes" id="UP000094526">
    <property type="component" value="Unassembled WGS sequence"/>
</dbReference>
<organism evidence="3 4">
    <name type="scientific">Cladophialophora carrionii</name>
    <dbReference type="NCBI Taxonomy" id="86049"/>
    <lineage>
        <taxon>Eukaryota</taxon>
        <taxon>Fungi</taxon>
        <taxon>Dikarya</taxon>
        <taxon>Ascomycota</taxon>
        <taxon>Pezizomycotina</taxon>
        <taxon>Eurotiomycetes</taxon>
        <taxon>Chaetothyriomycetidae</taxon>
        <taxon>Chaetothyriales</taxon>
        <taxon>Herpotrichiellaceae</taxon>
        <taxon>Cladophialophora</taxon>
    </lineage>
</organism>
<comment type="caution">
    <text evidence="3">The sequence shown here is derived from an EMBL/GenBank/DDBJ whole genome shotgun (WGS) entry which is preliminary data.</text>
</comment>
<reference evidence="4" key="1">
    <citation type="submission" date="2015-07" db="EMBL/GenBank/DDBJ databases">
        <authorList>
            <person name="Teixeira M.M."/>
            <person name="Souza R.C."/>
            <person name="Almeida L.G."/>
            <person name="Vicente V.A."/>
            <person name="de Hoog S."/>
            <person name="Bocca A.L."/>
            <person name="de Almeida S.R."/>
            <person name="Vasconcelos A.T."/>
            <person name="Felipe M.S."/>
        </authorList>
    </citation>
    <scope>NUCLEOTIDE SEQUENCE [LARGE SCALE GENOMIC DNA]</scope>
    <source>
        <strain evidence="4">KSF</strain>
    </source>
</reference>
<feature type="region of interest" description="Disordered" evidence="1">
    <location>
        <begin position="87"/>
        <end position="157"/>
    </location>
</feature>
<feature type="compositionally biased region" description="Pro residues" evidence="1">
    <location>
        <begin position="327"/>
        <end position="337"/>
    </location>
</feature>
<dbReference type="InterPro" id="IPR036420">
    <property type="entry name" value="BRCT_dom_sf"/>
</dbReference>
<feature type="compositionally biased region" description="Basic and acidic residues" evidence="1">
    <location>
        <begin position="114"/>
        <end position="128"/>
    </location>
</feature>
<feature type="compositionally biased region" description="Polar residues" evidence="1">
    <location>
        <begin position="450"/>
        <end position="462"/>
    </location>
</feature>
<dbReference type="SUPFAM" id="SSF52113">
    <property type="entry name" value="BRCT domain"/>
    <property type="match status" value="1"/>
</dbReference>
<gene>
    <name evidence="3" type="ORF">CLCR_01507</name>
</gene>
<evidence type="ECO:0000313" key="4">
    <source>
        <dbReference type="Proteomes" id="UP000094526"/>
    </source>
</evidence>
<dbReference type="AlphaFoldDB" id="A0A1C1CAC5"/>
<dbReference type="STRING" id="86049.A0A1C1CAC5"/>
<proteinExistence type="predicted"/>
<evidence type="ECO:0000259" key="2">
    <source>
        <dbReference type="PROSITE" id="PS50172"/>
    </source>
</evidence>
<feature type="region of interest" description="Disordered" evidence="1">
    <location>
        <begin position="324"/>
        <end position="343"/>
    </location>
</feature>
<dbReference type="Pfam" id="PF12738">
    <property type="entry name" value="PTCB-BRCT"/>
    <property type="match status" value="1"/>
</dbReference>
<dbReference type="Gene3D" id="3.40.50.10190">
    <property type="entry name" value="BRCT domain"/>
    <property type="match status" value="1"/>
</dbReference>
<feature type="compositionally biased region" description="Basic and acidic residues" evidence="1">
    <location>
        <begin position="96"/>
        <end position="105"/>
    </location>
</feature>
<evidence type="ECO:0000256" key="1">
    <source>
        <dbReference type="SAM" id="MobiDB-lite"/>
    </source>
</evidence>
<dbReference type="VEuPathDB" id="FungiDB:G647_03404"/>
<dbReference type="VEuPathDB" id="FungiDB:CLCR_01507"/>
<protein>
    <recommendedName>
        <fullName evidence="2">BRCT domain-containing protein</fullName>
    </recommendedName>
</protein>
<feature type="domain" description="BRCT" evidence="2">
    <location>
        <begin position="1"/>
        <end position="94"/>
    </location>
</feature>
<dbReference type="EMBL" id="LGRB01000019">
    <property type="protein sequence ID" value="OCT45493.1"/>
    <property type="molecule type" value="Genomic_DNA"/>
</dbReference>